<evidence type="ECO:0000313" key="1">
    <source>
        <dbReference type="EMBL" id="PHV71625.1"/>
    </source>
</evidence>
<proteinExistence type="predicted"/>
<evidence type="ECO:0000313" key="2">
    <source>
        <dbReference type="Proteomes" id="UP000224460"/>
    </source>
</evidence>
<protein>
    <submittedName>
        <fullName evidence="1">Uncharacterized protein</fullName>
    </submittedName>
</protein>
<dbReference type="EMBL" id="PEDL01000002">
    <property type="protein sequence ID" value="PHV71625.1"/>
    <property type="molecule type" value="Genomic_DNA"/>
</dbReference>
<keyword evidence="2" id="KW-1185">Reference proteome</keyword>
<sequence>MNRKLKIFIVDDEMMAIQYLKSLLEKASPFYQVIGEAFNGAMALPQIIRLKPDIVFIDIRMPIMDGLELSEKILAQNKIVKIILLTSYRDFDYVKKGMEIGVTSYLLKNELTQKSVDEELIKIGEQLSGERKKSHRYTQYNLRRFLVSQGEEMIGDLEDGDVGYALVYIAYSRPIGSDQWVRRTEEVDAIALEDLAVDGGVSCRNAIHMENGSSCSIMIIQKDVGDSSQLLIEYANKVKGYCNEKNVAVSCIISDRVGSFFQLPTLYKEMEQKSNYLFRYGKEVVIRQKDIVEPQQDPIKIRTTQDIRKWVEKLFTYQKEESDEILKKAIEDFAKCYDFQGFNERIRELWIVFKYFAESHSTYNAWPQAIYTVEEIVDVFLDLLHHLRLEKEEQAIKAYSRKIIAALTYIHNNYEKNIAIQDIAEAVHLSEGHLRKLFRKEVDITLVDYLTNYRIAKAKEMMKAGEDKISDIYTQVGFTSSQYFSYVFKRVEGVSPSEYLKNLQ</sequence>
<dbReference type="Proteomes" id="UP000224460">
    <property type="component" value="Unassembled WGS sequence"/>
</dbReference>
<gene>
    <name evidence="1" type="ORF">CS063_03415</name>
</gene>
<reference evidence="1" key="1">
    <citation type="submission" date="2017-10" db="EMBL/GenBank/DDBJ databases">
        <title>Genome sequence of cellulolytic Lachnospiraceae bacterium XHS1971 isolated from hotspring sediment.</title>
        <authorList>
            <person name="Vasudevan G."/>
            <person name="Joshi A.J."/>
            <person name="Hivarkar S."/>
            <person name="Lanjekar V.B."/>
            <person name="Dhakephalkar P.K."/>
            <person name="Dagar S."/>
        </authorList>
    </citation>
    <scope>NUCLEOTIDE SEQUENCE</scope>
    <source>
        <strain evidence="1">XHS1971</strain>
    </source>
</reference>
<name>A0AC61DEL6_9FIRM</name>
<organism evidence="1 2">
    <name type="scientific">Sporanaerobium hydrogeniformans</name>
    <dbReference type="NCBI Taxonomy" id="3072179"/>
    <lineage>
        <taxon>Bacteria</taxon>
        <taxon>Bacillati</taxon>
        <taxon>Bacillota</taxon>
        <taxon>Clostridia</taxon>
        <taxon>Lachnospirales</taxon>
        <taxon>Lachnospiraceae</taxon>
        <taxon>Sporanaerobium</taxon>
    </lineage>
</organism>
<accession>A0AC61DEL6</accession>
<comment type="caution">
    <text evidence="1">The sequence shown here is derived from an EMBL/GenBank/DDBJ whole genome shotgun (WGS) entry which is preliminary data.</text>
</comment>